<accession>A0A179B906</accession>
<organism evidence="2">
    <name type="scientific">Rhizobium leguminosarum</name>
    <dbReference type="NCBI Taxonomy" id="384"/>
    <lineage>
        <taxon>Bacteria</taxon>
        <taxon>Pseudomonadati</taxon>
        <taxon>Pseudomonadota</taxon>
        <taxon>Alphaproteobacteria</taxon>
        <taxon>Hyphomicrobiales</taxon>
        <taxon>Rhizobiaceae</taxon>
        <taxon>Rhizobium/Agrobacterium group</taxon>
        <taxon>Rhizobium</taxon>
    </lineage>
</organism>
<dbReference type="AlphaFoldDB" id="A0A179B906"/>
<feature type="compositionally biased region" description="Polar residues" evidence="1">
    <location>
        <begin position="70"/>
        <end position="81"/>
    </location>
</feature>
<sequence length="87" mass="9327">MRTVLYSYRGQRWLIAELADISGVPAPTLHKRLVAGWTLEQAIATPTPKQRRRGVVSNLGAFEGTGGGSTAQENPNITFSGSDACPQ</sequence>
<protein>
    <submittedName>
        <fullName evidence="2">Uncharacterized protein</fullName>
    </submittedName>
</protein>
<proteinExistence type="predicted"/>
<evidence type="ECO:0000313" key="2">
    <source>
        <dbReference type="EMBL" id="OAP88176.1"/>
    </source>
</evidence>
<evidence type="ECO:0000256" key="1">
    <source>
        <dbReference type="SAM" id="MobiDB-lite"/>
    </source>
</evidence>
<reference evidence="2" key="1">
    <citation type="submission" date="2016-04" db="EMBL/GenBank/DDBJ databases">
        <title>Fast-growing isolate from the root nodules of Vavilovia formosa.</title>
        <authorList>
            <person name="Kimeklis A."/>
            <person name="Safronova V."/>
            <person name="Belimov A."/>
            <person name="Andronov E."/>
        </authorList>
    </citation>
    <scope>NUCLEOTIDE SEQUENCE [LARGE SCALE GENOMIC DNA]</scope>
    <source>
        <strain evidence="2">Vaf-46</strain>
    </source>
</reference>
<dbReference type="EMBL" id="LWBS01000461">
    <property type="protein sequence ID" value="OAP88176.1"/>
    <property type="molecule type" value="Genomic_DNA"/>
</dbReference>
<comment type="caution">
    <text evidence="2">The sequence shown here is derived from an EMBL/GenBank/DDBJ whole genome shotgun (WGS) entry which is preliminary data.</text>
</comment>
<feature type="region of interest" description="Disordered" evidence="1">
    <location>
        <begin position="60"/>
        <end position="87"/>
    </location>
</feature>
<gene>
    <name evidence="2" type="ORF">A4U53_08695</name>
</gene>
<name>A0A179B906_RHILE</name>